<feature type="compositionally biased region" description="Polar residues" evidence="1">
    <location>
        <begin position="531"/>
        <end position="540"/>
    </location>
</feature>
<feature type="region of interest" description="Disordered" evidence="1">
    <location>
        <begin position="459"/>
        <end position="478"/>
    </location>
</feature>
<feature type="compositionally biased region" description="Polar residues" evidence="1">
    <location>
        <begin position="496"/>
        <end position="507"/>
    </location>
</feature>
<evidence type="ECO:0000313" key="2">
    <source>
        <dbReference type="EMBL" id="EJK46495.1"/>
    </source>
</evidence>
<feature type="region of interest" description="Disordered" evidence="1">
    <location>
        <begin position="57"/>
        <end position="81"/>
    </location>
</feature>
<protein>
    <submittedName>
        <fullName evidence="2">Uncharacterized protein</fullName>
    </submittedName>
</protein>
<comment type="caution">
    <text evidence="2">The sequence shown here is derived from an EMBL/GenBank/DDBJ whole genome shotgun (WGS) entry which is preliminary data.</text>
</comment>
<name>K0R2T7_THAOC</name>
<dbReference type="AlphaFoldDB" id="K0R2T7"/>
<dbReference type="Proteomes" id="UP000266841">
    <property type="component" value="Unassembled WGS sequence"/>
</dbReference>
<evidence type="ECO:0000313" key="3">
    <source>
        <dbReference type="Proteomes" id="UP000266841"/>
    </source>
</evidence>
<sequence length="540" mass="59128">MLSAKRHASPALQIVKLSIHHSHDRERPAHRCAHACEEVDPSPPVLLERDVERAHLVEEEDSGPSGPPAGSTGTSRSPEEFRSCVSVHALARGVDRRPHPFGDGTSEPQRVDRVANVELLELLVEYLDDRVQVEDAPHQHVQPAGLLVALPLPLPVRGKVEVAPTGRQGDEAVDVATLALLLVGPDEVRALRDRGYVFDVPLLPPVGALDVVARVAALAVLAGAVARAALLLVVGLLVELPHLLQAFLERPTRPLLLLGLGEGAELLLARQRPAQLEPALPTDGPPVLVQAVLPDPVFFVDVHRLALPGRVVRVRRQQRAWDVLEGDVELHLEAVGALRHDPHGVEEGRAEVVVVLQPDQVADQQQRQEGQGRPRHRPYPELWRDRRVGVDGAEVFRVGLLHCVVCSSVPKGDRPRSVRLLPLLARVRTHRPAETLGLRLELFGGEGWKDLTAKRRTKSKYENGTVTSPSPIAGHESHKRWCGHRHRIAVEPAATSMETGRAGNQSDYLKRPPSDPDPERWSRGHRHGSTAVRSTASVET</sequence>
<reference evidence="2 3" key="1">
    <citation type="journal article" date="2012" name="Genome Biol.">
        <title>Genome and low-iron response of an oceanic diatom adapted to chronic iron limitation.</title>
        <authorList>
            <person name="Lommer M."/>
            <person name="Specht M."/>
            <person name="Roy A.S."/>
            <person name="Kraemer L."/>
            <person name="Andreson R."/>
            <person name="Gutowska M.A."/>
            <person name="Wolf J."/>
            <person name="Bergner S.V."/>
            <person name="Schilhabel M.B."/>
            <person name="Klostermeier U.C."/>
            <person name="Beiko R.G."/>
            <person name="Rosenstiel P."/>
            <person name="Hippler M."/>
            <person name="Laroche J."/>
        </authorList>
    </citation>
    <scope>NUCLEOTIDE SEQUENCE [LARGE SCALE GENOMIC DNA]</scope>
    <source>
        <strain evidence="2 3">CCMP1005</strain>
    </source>
</reference>
<keyword evidence="3" id="KW-1185">Reference proteome</keyword>
<feature type="compositionally biased region" description="Basic and acidic residues" evidence="1">
    <location>
        <begin position="508"/>
        <end position="522"/>
    </location>
</feature>
<feature type="region of interest" description="Disordered" evidence="1">
    <location>
        <begin position="491"/>
        <end position="540"/>
    </location>
</feature>
<proteinExistence type="predicted"/>
<organism evidence="2 3">
    <name type="scientific">Thalassiosira oceanica</name>
    <name type="common">Marine diatom</name>
    <dbReference type="NCBI Taxonomy" id="159749"/>
    <lineage>
        <taxon>Eukaryota</taxon>
        <taxon>Sar</taxon>
        <taxon>Stramenopiles</taxon>
        <taxon>Ochrophyta</taxon>
        <taxon>Bacillariophyta</taxon>
        <taxon>Coscinodiscophyceae</taxon>
        <taxon>Thalassiosirophycidae</taxon>
        <taxon>Thalassiosirales</taxon>
        <taxon>Thalassiosiraceae</taxon>
        <taxon>Thalassiosira</taxon>
    </lineage>
</organism>
<accession>K0R2T7</accession>
<gene>
    <name evidence="2" type="ORF">THAOC_34836</name>
</gene>
<evidence type="ECO:0000256" key="1">
    <source>
        <dbReference type="SAM" id="MobiDB-lite"/>
    </source>
</evidence>
<dbReference type="EMBL" id="AGNL01047725">
    <property type="protein sequence ID" value="EJK46495.1"/>
    <property type="molecule type" value="Genomic_DNA"/>
</dbReference>